<name>L0JW08_9EURY</name>
<dbReference type="InterPro" id="IPR003439">
    <property type="entry name" value="ABC_transporter-like_ATP-bd"/>
</dbReference>
<feature type="compositionally biased region" description="Low complexity" evidence="5">
    <location>
        <begin position="47"/>
        <end position="62"/>
    </location>
</feature>
<dbReference type="HOGENOM" id="CLU_000604_1_22_2"/>
<dbReference type="CDD" id="cd03260">
    <property type="entry name" value="ABC_PstB_phosphate_transporter"/>
    <property type="match status" value="1"/>
</dbReference>
<dbReference type="EMBL" id="CP003929">
    <property type="protein sequence ID" value="AGB37212.1"/>
    <property type="molecule type" value="Genomic_DNA"/>
</dbReference>
<keyword evidence="4 7" id="KW-0067">ATP-binding</keyword>
<sequence length="330" mass="35810">MSDETSDRRTGLRSTLASVGSDRGRFAIGNLLSTNAETTGMTANSGSEAVETTPEETAPASTGSGAEMPSADEPLGSPRVDDAIIESRNLDVFYGDTQALQGINMDIPEKQVTALIGPSGCGKSTFLRSINRMNDLIDVARVEGELYFHGKDIYDEDVDPVALRRKIGMVFQKPNPFPKSIFDNVAYGLRVQGKDDDVEEKVHQALERAALLDEVEDQLDESGLDLSGGQQQRLCIARAIATDPEVILMDEPASALDPVATSKIEDLVEELAQEYTVAIVTHNMQQAARISDKTAVFLTGGNLVEFDDTNKIFENPESDRVEDYITGKFG</sequence>
<dbReference type="InterPro" id="IPR017871">
    <property type="entry name" value="ABC_transporter-like_CS"/>
</dbReference>
<dbReference type="NCBIfam" id="TIGR00972">
    <property type="entry name" value="3a0107s01c2"/>
    <property type="match status" value="1"/>
</dbReference>
<evidence type="ECO:0000256" key="1">
    <source>
        <dbReference type="ARBA" id="ARBA00022448"/>
    </source>
</evidence>
<dbReference type="Pfam" id="PF00005">
    <property type="entry name" value="ABC_tran"/>
    <property type="match status" value="1"/>
</dbReference>
<accession>L0JW08</accession>
<dbReference type="Proteomes" id="UP000010878">
    <property type="component" value="Chromosome"/>
</dbReference>
<dbReference type="GO" id="GO:0005315">
    <property type="term" value="F:phosphate transmembrane transporter activity"/>
    <property type="evidence" value="ECO:0007669"/>
    <property type="project" value="InterPro"/>
</dbReference>
<dbReference type="GO" id="GO:0016020">
    <property type="term" value="C:membrane"/>
    <property type="evidence" value="ECO:0007669"/>
    <property type="project" value="InterPro"/>
</dbReference>
<feature type="region of interest" description="Disordered" evidence="5">
    <location>
        <begin position="30"/>
        <end position="78"/>
    </location>
</feature>
<organism evidence="7 8">
    <name type="scientific">Natronococcus occultus SP4</name>
    <dbReference type="NCBI Taxonomy" id="694430"/>
    <lineage>
        <taxon>Archaea</taxon>
        <taxon>Methanobacteriati</taxon>
        <taxon>Methanobacteriota</taxon>
        <taxon>Stenosarchaea group</taxon>
        <taxon>Halobacteria</taxon>
        <taxon>Halobacteriales</taxon>
        <taxon>Natrialbaceae</taxon>
        <taxon>Natronococcus</taxon>
    </lineage>
</organism>
<dbReference type="AlphaFoldDB" id="L0JW08"/>
<dbReference type="InterPro" id="IPR027417">
    <property type="entry name" value="P-loop_NTPase"/>
</dbReference>
<gene>
    <name evidence="7" type="ORF">Natoc_1400</name>
</gene>
<evidence type="ECO:0000313" key="7">
    <source>
        <dbReference type="EMBL" id="AGB37212.1"/>
    </source>
</evidence>
<evidence type="ECO:0000259" key="6">
    <source>
        <dbReference type="PROSITE" id="PS50893"/>
    </source>
</evidence>
<feature type="domain" description="ABC transporter" evidence="6">
    <location>
        <begin position="85"/>
        <end position="325"/>
    </location>
</feature>
<dbReference type="SUPFAM" id="SSF52540">
    <property type="entry name" value="P-loop containing nucleoside triphosphate hydrolases"/>
    <property type="match status" value="1"/>
</dbReference>
<dbReference type="SMART" id="SM00382">
    <property type="entry name" value="AAA"/>
    <property type="match status" value="1"/>
</dbReference>
<dbReference type="InterPro" id="IPR005670">
    <property type="entry name" value="PstB-like"/>
</dbReference>
<dbReference type="Gene3D" id="3.40.50.300">
    <property type="entry name" value="P-loop containing nucleotide triphosphate hydrolases"/>
    <property type="match status" value="1"/>
</dbReference>
<dbReference type="eggNOG" id="arCOG00231">
    <property type="taxonomic scope" value="Archaea"/>
</dbReference>
<dbReference type="PANTHER" id="PTHR43423:SF1">
    <property type="entry name" value="ABC TRANSPORTER I FAMILY MEMBER 17"/>
    <property type="match status" value="1"/>
</dbReference>
<evidence type="ECO:0000256" key="5">
    <source>
        <dbReference type="SAM" id="MobiDB-lite"/>
    </source>
</evidence>
<evidence type="ECO:0000256" key="3">
    <source>
        <dbReference type="ARBA" id="ARBA00022741"/>
    </source>
</evidence>
<dbReference type="GO" id="GO:0035435">
    <property type="term" value="P:phosphate ion transmembrane transport"/>
    <property type="evidence" value="ECO:0007669"/>
    <property type="project" value="InterPro"/>
</dbReference>
<protein>
    <submittedName>
        <fullName evidence="7">Phosphate ABC transporter ATP-binding protein, PhoT family</fullName>
    </submittedName>
</protein>
<dbReference type="KEGG" id="nou:Natoc_1400"/>
<dbReference type="OrthoDB" id="31298at2157"/>
<feature type="compositionally biased region" description="Polar residues" evidence="5">
    <location>
        <begin position="31"/>
        <end position="46"/>
    </location>
</feature>
<proteinExistence type="predicted"/>
<keyword evidence="2" id="KW-1003">Cell membrane</keyword>
<keyword evidence="3" id="KW-0547">Nucleotide-binding</keyword>
<dbReference type="PROSITE" id="PS50893">
    <property type="entry name" value="ABC_TRANSPORTER_2"/>
    <property type="match status" value="1"/>
</dbReference>
<reference evidence="7 8" key="1">
    <citation type="submission" date="2012-11" db="EMBL/GenBank/DDBJ databases">
        <title>FINISHED of Natronococcus occultus SP4, DSM 3396.</title>
        <authorList>
            <consortium name="DOE Joint Genome Institute"/>
            <person name="Eisen J."/>
            <person name="Huntemann M."/>
            <person name="Wei C.-L."/>
            <person name="Han J."/>
            <person name="Detter J.C."/>
            <person name="Han C."/>
            <person name="Tapia R."/>
            <person name="Chen A."/>
            <person name="Kyrpides N."/>
            <person name="Mavromatis K."/>
            <person name="Markowitz V."/>
            <person name="Szeto E."/>
            <person name="Ivanova N."/>
            <person name="Mikhailova N."/>
            <person name="Ovchinnikova G."/>
            <person name="Pagani I."/>
            <person name="Pati A."/>
            <person name="Goodwin L."/>
            <person name="Nordberg H.P."/>
            <person name="Cantor M.N."/>
            <person name="Hua S.X."/>
            <person name="Woyke T."/>
            <person name="Eisen J."/>
            <person name="Klenk H.-P."/>
            <person name="Klenk H.-P."/>
        </authorList>
    </citation>
    <scope>NUCLEOTIDE SEQUENCE [LARGE SCALE GENOMIC DNA]</scope>
    <source>
        <strain evidence="7 8">SP4</strain>
    </source>
</reference>
<evidence type="ECO:0000256" key="4">
    <source>
        <dbReference type="ARBA" id="ARBA00022840"/>
    </source>
</evidence>
<dbReference type="PROSITE" id="PS00211">
    <property type="entry name" value="ABC_TRANSPORTER_1"/>
    <property type="match status" value="1"/>
</dbReference>
<dbReference type="GO" id="GO:0005524">
    <property type="term" value="F:ATP binding"/>
    <property type="evidence" value="ECO:0007669"/>
    <property type="project" value="UniProtKB-KW"/>
</dbReference>
<keyword evidence="2" id="KW-0472">Membrane</keyword>
<keyword evidence="8" id="KW-1185">Reference proteome</keyword>
<dbReference type="GO" id="GO:0016887">
    <property type="term" value="F:ATP hydrolysis activity"/>
    <property type="evidence" value="ECO:0007669"/>
    <property type="project" value="InterPro"/>
</dbReference>
<dbReference type="InterPro" id="IPR003593">
    <property type="entry name" value="AAA+_ATPase"/>
</dbReference>
<evidence type="ECO:0000256" key="2">
    <source>
        <dbReference type="ARBA" id="ARBA00022475"/>
    </source>
</evidence>
<keyword evidence="1" id="KW-0813">Transport</keyword>
<dbReference type="STRING" id="694430.Natoc_1400"/>
<evidence type="ECO:0000313" key="8">
    <source>
        <dbReference type="Proteomes" id="UP000010878"/>
    </source>
</evidence>
<dbReference type="PANTHER" id="PTHR43423">
    <property type="entry name" value="ABC TRANSPORTER I FAMILY MEMBER 17"/>
    <property type="match status" value="1"/>
</dbReference>